<dbReference type="EMBL" id="GBXM01025789">
    <property type="protein sequence ID" value="JAH82788.1"/>
    <property type="molecule type" value="Transcribed_RNA"/>
</dbReference>
<name>A0A0E9UQH7_ANGAN</name>
<accession>A0A0E9UQH7</accession>
<reference evidence="1" key="1">
    <citation type="submission" date="2014-11" db="EMBL/GenBank/DDBJ databases">
        <authorList>
            <person name="Amaro Gonzalez C."/>
        </authorList>
    </citation>
    <scope>NUCLEOTIDE SEQUENCE</scope>
</reference>
<organism evidence="1">
    <name type="scientific">Anguilla anguilla</name>
    <name type="common">European freshwater eel</name>
    <name type="synonym">Muraena anguilla</name>
    <dbReference type="NCBI Taxonomy" id="7936"/>
    <lineage>
        <taxon>Eukaryota</taxon>
        <taxon>Metazoa</taxon>
        <taxon>Chordata</taxon>
        <taxon>Craniata</taxon>
        <taxon>Vertebrata</taxon>
        <taxon>Euteleostomi</taxon>
        <taxon>Actinopterygii</taxon>
        <taxon>Neopterygii</taxon>
        <taxon>Teleostei</taxon>
        <taxon>Anguilliformes</taxon>
        <taxon>Anguillidae</taxon>
        <taxon>Anguilla</taxon>
    </lineage>
</organism>
<dbReference type="AlphaFoldDB" id="A0A0E9UQH7"/>
<evidence type="ECO:0000313" key="1">
    <source>
        <dbReference type="EMBL" id="JAH67450.1"/>
    </source>
</evidence>
<proteinExistence type="predicted"/>
<protein>
    <submittedName>
        <fullName evidence="1">Uncharacterized protein</fullName>
    </submittedName>
</protein>
<reference evidence="1" key="2">
    <citation type="journal article" date="2015" name="Fish Shellfish Immunol.">
        <title>Early steps in the European eel (Anguilla anguilla)-Vibrio vulnificus interaction in the gills: Role of the RtxA13 toxin.</title>
        <authorList>
            <person name="Callol A."/>
            <person name="Pajuelo D."/>
            <person name="Ebbesson L."/>
            <person name="Teles M."/>
            <person name="MacKenzie S."/>
            <person name="Amaro C."/>
        </authorList>
    </citation>
    <scope>NUCLEOTIDE SEQUENCE</scope>
</reference>
<dbReference type="EMBL" id="GBXM01041127">
    <property type="protein sequence ID" value="JAH67450.1"/>
    <property type="molecule type" value="Transcribed_RNA"/>
</dbReference>
<sequence>MGKGQWALPIPRGSNKVFVMQDMKFALLYIKLDLTLAIVSI</sequence>